<dbReference type="PANTHER" id="PTHR11360:SF284">
    <property type="entry name" value="EG:103B4.3 PROTEIN-RELATED"/>
    <property type="match status" value="1"/>
</dbReference>
<accession>A0AAV4DSU4</accession>
<dbReference type="GO" id="GO:0016020">
    <property type="term" value="C:membrane"/>
    <property type="evidence" value="ECO:0007669"/>
    <property type="project" value="UniProtKB-SubCell"/>
</dbReference>
<dbReference type="InterPro" id="IPR036259">
    <property type="entry name" value="MFS_trans_sf"/>
</dbReference>
<keyword evidence="2" id="KW-0472">Membrane</keyword>
<feature type="transmembrane region" description="Helical" evidence="2">
    <location>
        <begin position="78"/>
        <end position="106"/>
    </location>
</feature>
<reference evidence="4 5" key="1">
    <citation type="journal article" date="2021" name="Elife">
        <title>Chloroplast acquisition without the gene transfer in kleptoplastic sea slugs, Plakobranchus ocellatus.</title>
        <authorList>
            <person name="Maeda T."/>
            <person name="Takahashi S."/>
            <person name="Yoshida T."/>
            <person name="Shimamura S."/>
            <person name="Takaki Y."/>
            <person name="Nagai Y."/>
            <person name="Toyoda A."/>
            <person name="Suzuki Y."/>
            <person name="Arimoto A."/>
            <person name="Ishii H."/>
            <person name="Satoh N."/>
            <person name="Nishiyama T."/>
            <person name="Hasebe M."/>
            <person name="Maruyama T."/>
            <person name="Minagawa J."/>
            <person name="Obokata J."/>
            <person name="Shigenobu S."/>
        </authorList>
    </citation>
    <scope>NUCLEOTIDE SEQUENCE [LARGE SCALE GENOMIC DNA]</scope>
</reference>
<dbReference type="InterPro" id="IPR020846">
    <property type="entry name" value="MFS_dom"/>
</dbReference>
<dbReference type="InterPro" id="IPR011701">
    <property type="entry name" value="MFS"/>
</dbReference>
<evidence type="ECO:0000256" key="1">
    <source>
        <dbReference type="ARBA" id="ARBA00004141"/>
    </source>
</evidence>
<sequence>MAEAEGGWGWMVVFSCFMFHVLCASEFFSLSVYYPSWVEDFNASRGLTSWVIGMAFSVTFASGPFLSSLVSRFGHRRVVIAGSIICSAAFFASCFAPSVYVLIALISLPGGQLLDSCVFH</sequence>
<keyword evidence="2" id="KW-0812">Transmembrane</keyword>
<feature type="domain" description="Major facilitator superfamily (MFS) profile" evidence="3">
    <location>
        <begin position="12"/>
        <end position="120"/>
    </location>
</feature>
<dbReference type="AlphaFoldDB" id="A0AAV4DSU4"/>
<dbReference type="Pfam" id="PF07690">
    <property type="entry name" value="MFS_1"/>
    <property type="match status" value="1"/>
</dbReference>
<dbReference type="EMBL" id="BLXT01008234">
    <property type="protein sequence ID" value="GFO46891.1"/>
    <property type="molecule type" value="Genomic_DNA"/>
</dbReference>
<evidence type="ECO:0000313" key="4">
    <source>
        <dbReference type="EMBL" id="GFO46891.1"/>
    </source>
</evidence>
<dbReference type="InterPro" id="IPR050327">
    <property type="entry name" value="Proton-linked_MCT"/>
</dbReference>
<proteinExistence type="predicted"/>
<dbReference type="Gene3D" id="1.20.1250.20">
    <property type="entry name" value="MFS general substrate transporter like domains"/>
    <property type="match status" value="1"/>
</dbReference>
<gene>
    <name evidence="4" type="ORF">PoB_007339600</name>
</gene>
<keyword evidence="2" id="KW-1133">Transmembrane helix</keyword>
<dbReference type="PANTHER" id="PTHR11360">
    <property type="entry name" value="MONOCARBOXYLATE TRANSPORTER"/>
    <property type="match status" value="1"/>
</dbReference>
<feature type="transmembrane region" description="Helical" evidence="2">
    <location>
        <begin position="47"/>
        <end position="66"/>
    </location>
</feature>
<dbReference type="Proteomes" id="UP000735302">
    <property type="component" value="Unassembled WGS sequence"/>
</dbReference>
<evidence type="ECO:0000259" key="3">
    <source>
        <dbReference type="PROSITE" id="PS50850"/>
    </source>
</evidence>
<comment type="caution">
    <text evidence="4">The sequence shown here is derived from an EMBL/GenBank/DDBJ whole genome shotgun (WGS) entry which is preliminary data.</text>
</comment>
<name>A0AAV4DSU4_9GAST</name>
<keyword evidence="5" id="KW-1185">Reference proteome</keyword>
<evidence type="ECO:0000256" key="2">
    <source>
        <dbReference type="SAM" id="Phobius"/>
    </source>
</evidence>
<dbReference type="SUPFAM" id="SSF103473">
    <property type="entry name" value="MFS general substrate transporter"/>
    <property type="match status" value="1"/>
</dbReference>
<dbReference type="PROSITE" id="PS50850">
    <property type="entry name" value="MFS"/>
    <property type="match status" value="1"/>
</dbReference>
<comment type="subcellular location">
    <subcellularLocation>
        <location evidence="1">Membrane</location>
        <topology evidence="1">Multi-pass membrane protein</topology>
    </subcellularLocation>
</comment>
<organism evidence="4 5">
    <name type="scientific">Plakobranchus ocellatus</name>
    <dbReference type="NCBI Taxonomy" id="259542"/>
    <lineage>
        <taxon>Eukaryota</taxon>
        <taxon>Metazoa</taxon>
        <taxon>Spiralia</taxon>
        <taxon>Lophotrochozoa</taxon>
        <taxon>Mollusca</taxon>
        <taxon>Gastropoda</taxon>
        <taxon>Heterobranchia</taxon>
        <taxon>Euthyneura</taxon>
        <taxon>Panpulmonata</taxon>
        <taxon>Sacoglossa</taxon>
        <taxon>Placobranchoidea</taxon>
        <taxon>Plakobranchidae</taxon>
        <taxon>Plakobranchus</taxon>
    </lineage>
</organism>
<dbReference type="GO" id="GO:0008028">
    <property type="term" value="F:monocarboxylic acid transmembrane transporter activity"/>
    <property type="evidence" value="ECO:0007669"/>
    <property type="project" value="TreeGrafter"/>
</dbReference>
<protein>
    <submittedName>
        <fullName evidence="4">Monocarboxylate transporter 5</fullName>
    </submittedName>
</protein>
<feature type="transmembrane region" description="Helical" evidence="2">
    <location>
        <begin position="12"/>
        <end position="35"/>
    </location>
</feature>
<evidence type="ECO:0000313" key="5">
    <source>
        <dbReference type="Proteomes" id="UP000735302"/>
    </source>
</evidence>